<dbReference type="PROSITE" id="PS51278">
    <property type="entry name" value="GATASE_TYPE_2"/>
    <property type="match status" value="1"/>
</dbReference>
<dbReference type="InterPro" id="IPR014729">
    <property type="entry name" value="Rossmann-like_a/b/a_fold"/>
</dbReference>
<protein>
    <submittedName>
        <fullName evidence="6">Asparagine synthetase domain-containing protein CG17486 isoform X1</fullName>
    </submittedName>
</protein>
<dbReference type="Gene3D" id="3.40.50.620">
    <property type="entry name" value="HUPs"/>
    <property type="match status" value="1"/>
</dbReference>
<evidence type="ECO:0000313" key="6">
    <source>
        <dbReference type="RefSeq" id="XP_018331861.1"/>
    </source>
</evidence>
<proteinExistence type="predicted"/>
<dbReference type="GeneID" id="108741533"/>
<feature type="domain" description="Glutamine amidotransferase type-2" evidence="4">
    <location>
        <begin position="2"/>
        <end position="182"/>
    </location>
</feature>
<dbReference type="RefSeq" id="XP_018331861.1">
    <property type="nucleotide sequence ID" value="XM_018476359.1"/>
</dbReference>
<keyword evidence="2" id="KW-0061">Asparagine biosynthesis</keyword>
<evidence type="ECO:0000256" key="3">
    <source>
        <dbReference type="ARBA" id="ARBA00022962"/>
    </source>
</evidence>
<keyword evidence="3" id="KW-0315">Glutamine amidotransferase</keyword>
<dbReference type="SUPFAM" id="SSF52402">
    <property type="entry name" value="Adenine nucleotide alpha hydrolases-like"/>
    <property type="match status" value="1"/>
</dbReference>
<dbReference type="Gene3D" id="3.60.20.10">
    <property type="entry name" value="Glutamine Phosphoribosylpyrophosphate, subunit 1, domain 1"/>
    <property type="match status" value="1"/>
</dbReference>
<dbReference type="InParanoid" id="A0A1W4X6Y9"/>
<dbReference type="InterPro" id="IPR029055">
    <property type="entry name" value="Ntn_hydrolases_N"/>
</dbReference>
<sequence length="559" mass="64753">MCGIFCTFTEQNCSQCLLLENHKLCCKAINNRGPDFQRTISLNVNDLHFIFAVSVLWLQGKNLTEQPVQTNNGTFMYNGDIFDYTKEICEFDPSESDTLTLMRFIESEGIYQALSVCNGPFSFIYLDTQSCKLHFGRDHFGRRSLLIGKLDNMFIITSSAKRKSNWEFIELPPLGIFSYDINAKMFELTAWEKKSENFEQKLKEVESFLNSNINLKDQHNEKQKINFRLPYKEELNIFEQIKSKDFESNIRFLFSLEQWFSKVTLLERLLREAVRKRVHIQPKECSSCIFKKECHHALTGVLFSGGIDCAILAFLCDKFSSKERPIDLINVAFSKTNNYNTPDRETGLSTLEELKELCPDRKWNFVEINISEDKLNEKRNQVIADLIYPLNTVLDDSLGCALWFAARGENSTYRSTCRVLLVGMGADELFGGYKKHRKALKTEGWLGLFKSLEDDWQNLPHRNLARDDRVVSDHGRQLRTPYLDENVVNFVRNLNCWERTYPADDVLQGFGEKILLRCLAYKLGFRKAAFLKKRALQFGSRIANSKENARDISPRLVLS</sequence>
<dbReference type="PANTHER" id="PTHR45937:SF1">
    <property type="entry name" value="ASPARAGINE SYNTHETASE DOMAIN-CONTAINING PROTEIN 1"/>
    <property type="match status" value="1"/>
</dbReference>
<dbReference type="PANTHER" id="PTHR45937">
    <property type="entry name" value="ASPARAGINE SYNTHETASE DOMAIN-CONTAINING PROTEIN 1"/>
    <property type="match status" value="1"/>
</dbReference>
<dbReference type="AlphaFoldDB" id="A0A1W4X6Y9"/>
<dbReference type="FunCoup" id="A0A1W4X6Y9">
    <property type="interactions" value="1365"/>
</dbReference>
<keyword evidence="5" id="KW-1185">Reference proteome</keyword>
<evidence type="ECO:0000259" key="4">
    <source>
        <dbReference type="PROSITE" id="PS51278"/>
    </source>
</evidence>
<evidence type="ECO:0000256" key="1">
    <source>
        <dbReference type="ARBA" id="ARBA00022605"/>
    </source>
</evidence>
<dbReference type="GO" id="GO:0006529">
    <property type="term" value="P:asparagine biosynthetic process"/>
    <property type="evidence" value="ECO:0007669"/>
    <property type="project" value="UniProtKB-KW"/>
</dbReference>
<dbReference type="InterPro" id="IPR051857">
    <property type="entry name" value="Asn_synthetase_domain"/>
</dbReference>
<organism evidence="5 6">
    <name type="scientific">Agrilus planipennis</name>
    <name type="common">Emerald ash borer</name>
    <name type="synonym">Agrilus marcopoli</name>
    <dbReference type="NCBI Taxonomy" id="224129"/>
    <lineage>
        <taxon>Eukaryota</taxon>
        <taxon>Metazoa</taxon>
        <taxon>Ecdysozoa</taxon>
        <taxon>Arthropoda</taxon>
        <taxon>Hexapoda</taxon>
        <taxon>Insecta</taxon>
        <taxon>Pterygota</taxon>
        <taxon>Neoptera</taxon>
        <taxon>Endopterygota</taxon>
        <taxon>Coleoptera</taxon>
        <taxon>Polyphaga</taxon>
        <taxon>Elateriformia</taxon>
        <taxon>Buprestoidea</taxon>
        <taxon>Buprestidae</taxon>
        <taxon>Agrilinae</taxon>
        <taxon>Agrilus</taxon>
    </lineage>
</organism>
<dbReference type="GO" id="GO:0004066">
    <property type="term" value="F:asparagine synthase (glutamine-hydrolyzing) activity"/>
    <property type="evidence" value="ECO:0007669"/>
    <property type="project" value="InterPro"/>
</dbReference>
<reference evidence="6" key="1">
    <citation type="submission" date="2025-08" db="UniProtKB">
        <authorList>
            <consortium name="RefSeq"/>
        </authorList>
    </citation>
    <scope>IDENTIFICATION</scope>
    <source>
        <tissue evidence="6">Entire body</tissue>
    </source>
</reference>
<dbReference type="SUPFAM" id="SSF56235">
    <property type="entry name" value="N-terminal nucleophile aminohydrolases (Ntn hydrolases)"/>
    <property type="match status" value="1"/>
</dbReference>
<dbReference type="Pfam" id="PF00733">
    <property type="entry name" value="Asn_synthase"/>
    <property type="match status" value="1"/>
</dbReference>
<dbReference type="Proteomes" id="UP000192223">
    <property type="component" value="Unplaced"/>
</dbReference>
<keyword evidence="1" id="KW-0028">Amino-acid biosynthesis</keyword>
<dbReference type="KEGG" id="apln:108741533"/>
<dbReference type="Pfam" id="PF13537">
    <property type="entry name" value="GATase_7"/>
    <property type="match status" value="1"/>
</dbReference>
<dbReference type="OrthoDB" id="10252281at2759"/>
<evidence type="ECO:0000313" key="5">
    <source>
        <dbReference type="Proteomes" id="UP000192223"/>
    </source>
</evidence>
<accession>A0A1W4X6Y9</accession>
<name>A0A1W4X6Y9_AGRPL</name>
<gene>
    <name evidence="6" type="primary">LOC108741533</name>
</gene>
<dbReference type="InterPro" id="IPR017932">
    <property type="entry name" value="GATase_2_dom"/>
</dbReference>
<dbReference type="CDD" id="cd01991">
    <property type="entry name" value="Asn_synthase_B_C"/>
    <property type="match status" value="1"/>
</dbReference>
<dbReference type="InterPro" id="IPR001962">
    <property type="entry name" value="Asn_synthase"/>
</dbReference>
<evidence type="ECO:0000256" key="2">
    <source>
        <dbReference type="ARBA" id="ARBA00022888"/>
    </source>
</evidence>
<dbReference type="STRING" id="224129.A0A1W4X6Y9"/>